<evidence type="ECO:0000313" key="2">
    <source>
        <dbReference type="EMBL" id="KAF9479948.1"/>
    </source>
</evidence>
<evidence type="ECO:0000313" key="3">
    <source>
        <dbReference type="Proteomes" id="UP000807469"/>
    </source>
</evidence>
<dbReference type="AlphaFoldDB" id="A0A9P6D1S1"/>
<dbReference type="PANTHER" id="PTHR42673">
    <property type="entry name" value="MALEYLACETOACETATE ISOMERASE"/>
    <property type="match status" value="1"/>
</dbReference>
<dbReference type="InterPro" id="IPR004045">
    <property type="entry name" value="Glutathione_S-Trfase_N"/>
</dbReference>
<dbReference type="InterPro" id="IPR036282">
    <property type="entry name" value="Glutathione-S-Trfase_C_sf"/>
</dbReference>
<reference evidence="2" key="1">
    <citation type="submission" date="2020-11" db="EMBL/GenBank/DDBJ databases">
        <authorList>
            <consortium name="DOE Joint Genome Institute"/>
            <person name="Ahrendt S."/>
            <person name="Riley R."/>
            <person name="Andreopoulos W."/>
            <person name="Labutti K."/>
            <person name="Pangilinan J."/>
            <person name="Ruiz-Duenas F.J."/>
            <person name="Barrasa J.M."/>
            <person name="Sanchez-Garcia M."/>
            <person name="Camarero S."/>
            <person name="Miyauchi S."/>
            <person name="Serrano A."/>
            <person name="Linde D."/>
            <person name="Babiker R."/>
            <person name="Drula E."/>
            <person name="Ayuso-Fernandez I."/>
            <person name="Pacheco R."/>
            <person name="Padilla G."/>
            <person name="Ferreira P."/>
            <person name="Barriuso J."/>
            <person name="Kellner H."/>
            <person name="Castanera R."/>
            <person name="Alfaro M."/>
            <person name="Ramirez L."/>
            <person name="Pisabarro A.G."/>
            <person name="Kuo A."/>
            <person name="Tritt A."/>
            <person name="Lipzen A."/>
            <person name="He G."/>
            <person name="Yan M."/>
            <person name="Ng V."/>
            <person name="Cullen D."/>
            <person name="Martin F."/>
            <person name="Rosso M.-N."/>
            <person name="Henrissat B."/>
            <person name="Hibbett D."/>
            <person name="Martinez A.T."/>
            <person name="Grigoriev I.V."/>
        </authorList>
    </citation>
    <scope>NUCLEOTIDE SEQUENCE</scope>
    <source>
        <strain evidence="2">CIRM-BRFM 674</strain>
    </source>
</reference>
<dbReference type="GO" id="GO:0016034">
    <property type="term" value="F:maleylacetoacetate isomerase activity"/>
    <property type="evidence" value="ECO:0007669"/>
    <property type="project" value="TreeGrafter"/>
</dbReference>
<dbReference type="Pfam" id="PF13409">
    <property type="entry name" value="GST_N_2"/>
    <property type="match status" value="1"/>
</dbReference>
<dbReference type="InterPro" id="IPR054416">
    <property type="entry name" value="GST_UstS-like_C"/>
</dbReference>
<dbReference type="Pfam" id="PF22041">
    <property type="entry name" value="GST_C_7"/>
    <property type="match status" value="1"/>
</dbReference>
<dbReference type="InterPro" id="IPR036249">
    <property type="entry name" value="Thioredoxin-like_sf"/>
</dbReference>
<dbReference type="Gene3D" id="3.40.30.10">
    <property type="entry name" value="Glutaredoxin"/>
    <property type="match status" value="1"/>
</dbReference>
<dbReference type="GO" id="GO:0006749">
    <property type="term" value="P:glutathione metabolic process"/>
    <property type="evidence" value="ECO:0007669"/>
    <property type="project" value="TreeGrafter"/>
</dbReference>
<dbReference type="SUPFAM" id="SSF52833">
    <property type="entry name" value="Thioredoxin-like"/>
    <property type="match status" value="1"/>
</dbReference>
<proteinExistence type="predicted"/>
<dbReference type="Proteomes" id="UP000807469">
    <property type="component" value="Unassembled WGS sequence"/>
</dbReference>
<dbReference type="GO" id="GO:0006559">
    <property type="term" value="P:L-phenylalanine catabolic process"/>
    <property type="evidence" value="ECO:0007669"/>
    <property type="project" value="TreeGrafter"/>
</dbReference>
<dbReference type="PROSITE" id="PS50404">
    <property type="entry name" value="GST_NTER"/>
    <property type="match status" value="1"/>
</dbReference>
<dbReference type="EMBL" id="MU155203">
    <property type="protein sequence ID" value="KAF9479948.1"/>
    <property type="molecule type" value="Genomic_DNA"/>
</dbReference>
<dbReference type="GO" id="GO:0004364">
    <property type="term" value="F:glutathione transferase activity"/>
    <property type="evidence" value="ECO:0007669"/>
    <property type="project" value="TreeGrafter"/>
</dbReference>
<name>A0A9P6D1S1_9AGAR</name>
<evidence type="ECO:0000259" key="1">
    <source>
        <dbReference type="PROSITE" id="PS50404"/>
    </source>
</evidence>
<dbReference type="SUPFAM" id="SSF47616">
    <property type="entry name" value="GST C-terminal domain-like"/>
    <property type="match status" value="1"/>
</dbReference>
<feature type="domain" description="GST N-terminal" evidence="1">
    <location>
        <begin position="8"/>
        <end position="99"/>
    </location>
</feature>
<dbReference type="PANTHER" id="PTHR42673:SF4">
    <property type="entry name" value="MALEYLACETOACETATE ISOMERASE"/>
    <property type="match status" value="1"/>
</dbReference>
<organism evidence="2 3">
    <name type="scientific">Pholiota conissans</name>
    <dbReference type="NCBI Taxonomy" id="109636"/>
    <lineage>
        <taxon>Eukaryota</taxon>
        <taxon>Fungi</taxon>
        <taxon>Dikarya</taxon>
        <taxon>Basidiomycota</taxon>
        <taxon>Agaricomycotina</taxon>
        <taxon>Agaricomycetes</taxon>
        <taxon>Agaricomycetidae</taxon>
        <taxon>Agaricales</taxon>
        <taxon>Agaricineae</taxon>
        <taxon>Strophariaceae</taxon>
        <taxon>Pholiota</taxon>
    </lineage>
</organism>
<dbReference type="OrthoDB" id="4951845at2759"/>
<keyword evidence="3" id="KW-1185">Reference proteome</keyword>
<dbReference type="Gene3D" id="1.20.1050.10">
    <property type="match status" value="1"/>
</dbReference>
<gene>
    <name evidence="2" type="ORF">BDN70DRAFT_878247</name>
</gene>
<protein>
    <recommendedName>
        <fullName evidence="1">GST N-terminal domain-containing protein</fullName>
    </recommendedName>
</protein>
<accession>A0A9P6D1S1</accession>
<comment type="caution">
    <text evidence="2">The sequence shown here is derived from an EMBL/GenBank/DDBJ whole genome shotgun (WGS) entry which is preliminary data.</text>
</comment>
<sequence>MTIIFYDIPSSVKENAWSPNTWKVRYALNFKGIPYKTEWIEYPDIEAFCKKLGIAHTSLKADGRPHYTLPAIHDPRTGVYLSDSLLIAEYLEKTYPDAPSLFPHNTLGLQWPFNDLYGNNLAALWSFSLPASCFKLNPPSAAYFRETREATFGKTMEDLIPKGEEGVKEWAKYKEGLGKVDAWYAKTSGPFLMGDTVSWADFVVAAYIVWLRIIWGEDSKEWKDITSWHDGRWKGLIENLKKYETVV</sequence>